<dbReference type="EMBL" id="AYKW01000015">
    <property type="protein sequence ID" value="PIL30369.1"/>
    <property type="molecule type" value="Genomic_DNA"/>
</dbReference>
<dbReference type="OrthoDB" id="655030at2759"/>
<protein>
    <submittedName>
        <fullName evidence="1">Uncharacterized protein</fullName>
    </submittedName>
</protein>
<dbReference type="Proteomes" id="UP000230002">
    <property type="component" value="Unassembled WGS sequence"/>
</dbReference>
<comment type="caution">
    <text evidence="1">The sequence shown here is derived from an EMBL/GenBank/DDBJ whole genome shotgun (WGS) entry which is preliminary data.</text>
</comment>
<evidence type="ECO:0000313" key="2">
    <source>
        <dbReference type="Proteomes" id="UP000230002"/>
    </source>
</evidence>
<evidence type="ECO:0000313" key="1">
    <source>
        <dbReference type="EMBL" id="PIL30369.1"/>
    </source>
</evidence>
<accession>A0A2G8S9D6</accession>
<proteinExistence type="predicted"/>
<gene>
    <name evidence="1" type="ORF">GSI_07554</name>
</gene>
<reference evidence="1 2" key="1">
    <citation type="journal article" date="2015" name="Sci. Rep.">
        <title>Chromosome-level genome map provides insights into diverse defense mechanisms in the medicinal fungus Ganoderma sinense.</title>
        <authorList>
            <person name="Zhu Y."/>
            <person name="Xu J."/>
            <person name="Sun C."/>
            <person name="Zhou S."/>
            <person name="Xu H."/>
            <person name="Nelson D.R."/>
            <person name="Qian J."/>
            <person name="Song J."/>
            <person name="Luo H."/>
            <person name="Xiang L."/>
            <person name="Li Y."/>
            <person name="Xu Z."/>
            <person name="Ji A."/>
            <person name="Wang L."/>
            <person name="Lu S."/>
            <person name="Hayward A."/>
            <person name="Sun W."/>
            <person name="Li X."/>
            <person name="Schwartz D.C."/>
            <person name="Wang Y."/>
            <person name="Chen S."/>
        </authorList>
    </citation>
    <scope>NUCLEOTIDE SEQUENCE [LARGE SCALE GENOMIC DNA]</scope>
    <source>
        <strain evidence="1 2">ZZ0214-1</strain>
    </source>
</reference>
<name>A0A2G8S9D6_9APHY</name>
<dbReference type="AlphaFoldDB" id="A0A2G8S9D6"/>
<sequence>MRIYDGACKLPLKLGGEDGEGAAPRPVEEIRPEIDQSDLRKLLLDAIPSHLIRWVISSDPAEANTVPRKHFAGWSKWLLNLIECCNDSDIYPCPLWTLRCRPDKRGRGHHVLASRVTYFVRGGRREDGLDEEA</sequence>
<organism evidence="1 2">
    <name type="scientific">Ganoderma sinense ZZ0214-1</name>
    <dbReference type="NCBI Taxonomy" id="1077348"/>
    <lineage>
        <taxon>Eukaryota</taxon>
        <taxon>Fungi</taxon>
        <taxon>Dikarya</taxon>
        <taxon>Basidiomycota</taxon>
        <taxon>Agaricomycotina</taxon>
        <taxon>Agaricomycetes</taxon>
        <taxon>Polyporales</taxon>
        <taxon>Polyporaceae</taxon>
        <taxon>Ganoderma</taxon>
    </lineage>
</organism>
<keyword evidence="2" id="KW-1185">Reference proteome</keyword>